<dbReference type="InterPro" id="IPR047499">
    <property type="entry name" value="DD_AK7"/>
</dbReference>
<keyword evidence="7" id="KW-1185">Reference proteome</keyword>
<dbReference type="PRINTS" id="PR00094">
    <property type="entry name" value="ADENYLTKNASE"/>
</dbReference>
<dbReference type="AlphaFoldDB" id="A0A315UYZ1"/>
<dbReference type="CDD" id="cd22967">
    <property type="entry name" value="DD_AK7"/>
    <property type="match status" value="1"/>
</dbReference>
<name>A0A315UYZ1_GAMAF</name>
<feature type="compositionally biased region" description="Basic and acidic residues" evidence="5">
    <location>
        <begin position="684"/>
        <end position="694"/>
    </location>
</feature>
<dbReference type="STRING" id="33528.ENSGAFP00000016143"/>
<keyword evidence="2" id="KW-0547">Nucleotide-binding</keyword>
<proteinExistence type="predicted"/>
<keyword evidence="3" id="KW-0418">Kinase</keyword>
<dbReference type="InterPro" id="IPR027417">
    <property type="entry name" value="P-loop_NTPase"/>
</dbReference>
<dbReference type="InterPro" id="IPR036291">
    <property type="entry name" value="NAD(P)-bd_dom_sf"/>
</dbReference>
<dbReference type="Pfam" id="PF13207">
    <property type="entry name" value="AAA_17"/>
    <property type="match status" value="1"/>
</dbReference>
<dbReference type="Gene3D" id="3.40.50.720">
    <property type="entry name" value="NAD(P)-binding Rossmann-like Domain"/>
    <property type="match status" value="1"/>
</dbReference>
<dbReference type="Pfam" id="PF05186">
    <property type="entry name" value="Dpy-30"/>
    <property type="match status" value="1"/>
</dbReference>
<evidence type="ECO:0000313" key="6">
    <source>
        <dbReference type="EMBL" id="PWA16587.1"/>
    </source>
</evidence>
<dbReference type="EMBL" id="NHOQ01002481">
    <property type="protein sequence ID" value="PWA16587.1"/>
    <property type="molecule type" value="Genomic_DNA"/>
</dbReference>
<comment type="caution">
    <text evidence="6">The sequence shown here is derived from an EMBL/GenBank/DDBJ whole genome shotgun (WGS) entry which is preliminary data.</text>
</comment>
<accession>A0A315UYZ1</accession>
<dbReference type="GO" id="GO:0005524">
    <property type="term" value="F:ATP binding"/>
    <property type="evidence" value="ECO:0007669"/>
    <property type="project" value="InterPro"/>
</dbReference>
<keyword evidence="1" id="KW-0808">Transferase</keyword>
<evidence type="ECO:0000256" key="2">
    <source>
        <dbReference type="ARBA" id="ARBA00022741"/>
    </source>
</evidence>
<feature type="coiled-coil region" evidence="4">
    <location>
        <begin position="583"/>
        <end position="621"/>
    </location>
</feature>
<evidence type="ECO:0000256" key="3">
    <source>
        <dbReference type="ARBA" id="ARBA00022777"/>
    </source>
</evidence>
<gene>
    <name evidence="6" type="ORF">CCH79_00004460</name>
</gene>
<dbReference type="GO" id="GO:0019205">
    <property type="term" value="F:nucleobase-containing compound kinase activity"/>
    <property type="evidence" value="ECO:0007669"/>
    <property type="project" value="InterPro"/>
</dbReference>
<dbReference type="Gene3D" id="1.20.890.10">
    <property type="entry name" value="cAMP-dependent protein kinase regulatory subunit, dimerization-anchoring domain"/>
    <property type="match status" value="1"/>
</dbReference>
<dbReference type="PANTHER" id="PTHR23359">
    <property type="entry name" value="NUCLEOTIDE KINASE"/>
    <property type="match status" value="1"/>
</dbReference>
<evidence type="ECO:0000256" key="4">
    <source>
        <dbReference type="SAM" id="Coils"/>
    </source>
</evidence>
<sequence>MPHKHKATLKRVFINNIDSYSSRNIAKFLCKVSLKVMDEEEEQEEEVEEAHHNQAFQMVGTVSNLSDEPPPYILEEYCHPGKEELLSILMECHVILYNISQDADQVEEASWAVKALHDQKEDFTSQKIFVLISTVMTWASSIPLDPEDPELPFTDEIFYCRKAHPSFKKHIDLEKIVVKVGKSVSSHFNCQNREIFSTYVVASGLQYGMGEGIFHFFFKESWLGEATAISIYGDGKNIIPTIHVSDLASVVQNVIEHQPRPYYLLAVDMSNNTMEELVKVIANVLGPANTVNKPFEDIYLNQELTVMEIDSLQVNLRMEATNVENLFSVHWHCEAGLVENVDLVVEEYRLSRGLLPLRICLLGPPAVGKTTLSSKICKHYKLHHITVRDTIYKAMAELEVIVKNPDPDAEEVAAEAQELLNTLNESIDSDDFSEEQLKVLRDKMMSNQCKNQGYVLDAFPTTYKQAEDLFEDEQEDLSEKFTPEFLLVLDATDSFLTDRVINLSEETVQDLGYEPEKFLSRLAIYRDNIQEEKSVISYFEELDVIPVLLEATNGEEPATSLLMHKIFTTLGPPRTYSPSPQEVKEEETRIAEEKMKKEAEERAVEEQKEEEEARNRTARWEEWTQSSEEARMLEELYMDNLTDQMRSYLMKNVVPTLGKGLIECCRTQPAEPLDFLAEFLFRNNPHDHPPRSEDPPENCGFPAPFD</sequence>
<dbReference type="SUPFAM" id="SSF52540">
    <property type="entry name" value="P-loop containing nucleoside triphosphate hydrolases"/>
    <property type="match status" value="1"/>
</dbReference>
<dbReference type="GO" id="GO:0006139">
    <property type="term" value="P:nucleobase-containing compound metabolic process"/>
    <property type="evidence" value="ECO:0007669"/>
    <property type="project" value="InterPro"/>
</dbReference>
<keyword evidence="4" id="KW-0175">Coiled coil</keyword>
<evidence type="ECO:0000256" key="5">
    <source>
        <dbReference type="SAM" id="MobiDB-lite"/>
    </source>
</evidence>
<organism evidence="6 7">
    <name type="scientific">Gambusia affinis</name>
    <name type="common">Western mosquitofish</name>
    <name type="synonym">Heterandria affinis</name>
    <dbReference type="NCBI Taxonomy" id="33528"/>
    <lineage>
        <taxon>Eukaryota</taxon>
        <taxon>Metazoa</taxon>
        <taxon>Chordata</taxon>
        <taxon>Craniata</taxon>
        <taxon>Vertebrata</taxon>
        <taxon>Euteleostomi</taxon>
        <taxon>Actinopterygii</taxon>
        <taxon>Neopterygii</taxon>
        <taxon>Teleostei</taxon>
        <taxon>Neoteleostei</taxon>
        <taxon>Acanthomorphata</taxon>
        <taxon>Ovalentaria</taxon>
        <taxon>Atherinomorphae</taxon>
        <taxon>Cyprinodontiformes</taxon>
        <taxon>Poeciliidae</taxon>
        <taxon>Poeciliinae</taxon>
        <taxon>Gambusia</taxon>
    </lineage>
</organism>
<protein>
    <submittedName>
        <fullName evidence="6">Uncharacterized protein</fullName>
    </submittedName>
</protein>
<dbReference type="Proteomes" id="UP000250572">
    <property type="component" value="Unassembled WGS sequence"/>
</dbReference>
<feature type="region of interest" description="Disordered" evidence="5">
    <location>
        <begin position="683"/>
        <end position="706"/>
    </location>
</feature>
<evidence type="ECO:0000256" key="1">
    <source>
        <dbReference type="ARBA" id="ARBA00022679"/>
    </source>
</evidence>
<evidence type="ECO:0000313" key="7">
    <source>
        <dbReference type="Proteomes" id="UP000250572"/>
    </source>
</evidence>
<reference evidence="6 7" key="1">
    <citation type="journal article" date="2018" name="G3 (Bethesda)">
        <title>A High-Quality Reference Genome for the Invasive Mosquitofish Gambusia affinis Using a Chicago Library.</title>
        <authorList>
            <person name="Hoffberg S.L."/>
            <person name="Troendle N.J."/>
            <person name="Glenn T.C."/>
            <person name="Mahmud O."/>
            <person name="Louha S."/>
            <person name="Chalopin D."/>
            <person name="Bennetzen J.L."/>
            <person name="Mauricio R."/>
        </authorList>
    </citation>
    <scope>NUCLEOTIDE SEQUENCE [LARGE SCALE GENOMIC DNA]</scope>
    <source>
        <strain evidence="6">NE01/NJP1002.9</strain>
        <tissue evidence="6">Muscle</tissue>
    </source>
</reference>
<dbReference type="Gene3D" id="3.40.50.300">
    <property type="entry name" value="P-loop containing nucleotide triphosphate hydrolases"/>
    <property type="match status" value="1"/>
</dbReference>
<dbReference type="InterPro" id="IPR007858">
    <property type="entry name" value="Dpy-30_motif"/>
</dbReference>
<dbReference type="CDD" id="cd01428">
    <property type="entry name" value="ADK"/>
    <property type="match status" value="1"/>
</dbReference>
<dbReference type="SUPFAM" id="SSF51735">
    <property type="entry name" value="NAD(P)-binding Rossmann-fold domains"/>
    <property type="match status" value="1"/>
</dbReference>
<dbReference type="InterPro" id="IPR000850">
    <property type="entry name" value="Adenylat/UMP-CMP_kin"/>
</dbReference>